<keyword evidence="2" id="KW-1185">Reference proteome</keyword>
<protein>
    <submittedName>
        <fullName evidence="1">Uncharacterized protein</fullName>
    </submittedName>
</protein>
<dbReference type="Proteomes" id="UP001225378">
    <property type="component" value="Plasmid unnamed1"/>
</dbReference>
<name>A0AAU7NP74_9GAMM</name>
<dbReference type="RefSeq" id="WP_305910378.1">
    <property type="nucleotide sequence ID" value="NZ_CP157742.1"/>
</dbReference>
<dbReference type="EMBL" id="CP157742">
    <property type="protein sequence ID" value="XBS18753.1"/>
    <property type="molecule type" value="Genomic_DNA"/>
</dbReference>
<reference evidence="1 2" key="1">
    <citation type="journal article" date="2024" name="Microbiology">
        <title>Methylomarinum rosea sp. nov., a novel halophilic methanotrophic bacterium from the hypersaline Lake Elton.</title>
        <authorList>
            <person name="Suleimanov R.Z."/>
            <person name="Oshkin I.Y."/>
            <person name="Danilova O.V."/>
            <person name="Suzina N.E."/>
            <person name="Dedysh S.N."/>
        </authorList>
    </citation>
    <scope>NUCLEOTIDE SEQUENCE [LARGE SCALE GENOMIC DNA]</scope>
    <source>
        <strain evidence="1 2">Ch1-1</strain>
        <plasmid evidence="2">unnamed1</plasmid>
    </source>
</reference>
<dbReference type="KEGG" id="mech:Q9L42_000215"/>
<organism evidence="1 2">
    <name type="scientific">Methylomarinum roseum</name>
    <dbReference type="NCBI Taxonomy" id="3067653"/>
    <lineage>
        <taxon>Bacteria</taxon>
        <taxon>Pseudomonadati</taxon>
        <taxon>Pseudomonadota</taxon>
        <taxon>Gammaproteobacteria</taxon>
        <taxon>Methylococcales</taxon>
        <taxon>Methylococcaceae</taxon>
        <taxon>Methylomarinum</taxon>
    </lineage>
</organism>
<dbReference type="AlphaFoldDB" id="A0AAU7NP74"/>
<keyword evidence="1" id="KW-0614">Plasmid</keyword>
<evidence type="ECO:0000313" key="2">
    <source>
        <dbReference type="Proteomes" id="UP001225378"/>
    </source>
</evidence>
<geneLocation type="plasmid" evidence="1 2">
    <name>unnamed1</name>
</geneLocation>
<gene>
    <name evidence="1" type="ORF">Q9L42_000215</name>
</gene>
<proteinExistence type="predicted"/>
<accession>A0AAU7NP74</accession>
<evidence type="ECO:0000313" key="1">
    <source>
        <dbReference type="EMBL" id="XBS18753.1"/>
    </source>
</evidence>
<sequence length="66" mass="7570">MKQSSLVPSIISSRLAVVGTAEFQRLNLSPEEIRIYLTVKERADWPERMQKVIPDLGDLEVDEEEL</sequence>